<keyword evidence="3" id="KW-1185">Reference proteome</keyword>
<reference evidence="2" key="1">
    <citation type="submission" date="2021-02" db="EMBL/GenBank/DDBJ databases">
        <authorList>
            <person name="Bekaert M."/>
        </authorList>
    </citation>
    <scope>NUCLEOTIDE SEQUENCE</scope>
    <source>
        <strain evidence="2">IoA-00</strain>
    </source>
</reference>
<proteinExistence type="predicted"/>
<organism evidence="2 3">
    <name type="scientific">Lepeophtheirus salmonis</name>
    <name type="common">Salmon louse</name>
    <name type="synonym">Caligus salmonis</name>
    <dbReference type="NCBI Taxonomy" id="72036"/>
    <lineage>
        <taxon>Eukaryota</taxon>
        <taxon>Metazoa</taxon>
        <taxon>Ecdysozoa</taxon>
        <taxon>Arthropoda</taxon>
        <taxon>Crustacea</taxon>
        <taxon>Multicrustacea</taxon>
        <taxon>Hexanauplia</taxon>
        <taxon>Copepoda</taxon>
        <taxon>Siphonostomatoida</taxon>
        <taxon>Caligidae</taxon>
        <taxon>Lepeophtheirus</taxon>
    </lineage>
</organism>
<feature type="compositionally biased region" description="Basic and acidic residues" evidence="1">
    <location>
        <begin position="188"/>
        <end position="213"/>
    </location>
</feature>
<dbReference type="OrthoDB" id="5972258at2759"/>
<dbReference type="Proteomes" id="UP000675881">
    <property type="component" value="Chromosome 11"/>
</dbReference>
<feature type="region of interest" description="Disordered" evidence="1">
    <location>
        <begin position="1"/>
        <end position="30"/>
    </location>
</feature>
<protein>
    <submittedName>
        <fullName evidence="2">(salmon louse) hypothetical protein</fullName>
    </submittedName>
</protein>
<feature type="compositionally biased region" description="Low complexity" evidence="1">
    <location>
        <begin position="292"/>
        <end position="302"/>
    </location>
</feature>
<name>A0A7R8H1L7_LEPSM</name>
<evidence type="ECO:0000256" key="1">
    <source>
        <dbReference type="SAM" id="MobiDB-lite"/>
    </source>
</evidence>
<feature type="compositionally biased region" description="Polar residues" evidence="1">
    <location>
        <begin position="241"/>
        <end position="281"/>
    </location>
</feature>
<feature type="region of interest" description="Disordered" evidence="1">
    <location>
        <begin position="162"/>
        <end position="313"/>
    </location>
</feature>
<sequence>MDKMTRLRASFRSSTRRKKKKKEEDVMEDEDGMDVAYQEIELELRPNERYRPTDLRIHFSVPEAGIEVLSEAPSPWEPSMKSSLNGASVILRRKKPKSLAKTRISLKDFALNPPMRLKLRPLSRKILSATLNLSYMKPPAKDTFLISNAPLESLSLAEEDLSSEVSPKSMDVTSITDHPSLENIPDIPYKESPSKKTESPKVIPFEHKGDSETKSSSSLGESESRESTSSRCRSPPATLQPLESPSRNLSSATTMNNSMYRSFSHTKSTATLKSIDSSPNSLPLIAAKTEPSSLQQSSSISIEPPKAPSVSKEKKADFIPLFPNSTDDEDRSDLVVIPDSLLIVPNNQRDLVPSPTRFDDDELLEWAKFRLSHSDRIKITNLTSSWRNGSGES</sequence>
<dbReference type="EMBL" id="HG994590">
    <property type="protein sequence ID" value="CAF2809526.1"/>
    <property type="molecule type" value="Genomic_DNA"/>
</dbReference>
<gene>
    <name evidence="2" type="ORF">LSAA_3092</name>
</gene>
<evidence type="ECO:0000313" key="2">
    <source>
        <dbReference type="EMBL" id="CAF2809526.1"/>
    </source>
</evidence>
<dbReference type="AlphaFoldDB" id="A0A7R8H1L7"/>
<accession>A0A7R8H1L7</accession>
<evidence type="ECO:0000313" key="3">
    <source>
        <dbReference type="Proteomes" id="UP000675881"/>
    </source>
</evidence>